<dbReference type="OMA" id="MVASHQE"/>
<evidence type="ECO:0000313" key="1">
    <source>
        <dbReference type="Ensembl" id="ENSGMOP00000068113.1"/>
    </source>
</evidence>
<name>A0A8C5CW14_GADMO</name>
<dbReference type="Gene3D" id="3.40.30.10">
    <property type="entry name" value="Glutaredoxin"/>
    <property type="match status" value="1"/>
</dbReference>
<dbReference type="InterPro" id="IPR032801">
    <property type="entry name" value="PXL2A/B/C"/>
</dbReference>
<dbReference type="Ensembl" id="ENSGMOT00000031432.1">
    <property type="protein sequence ID" value="ENSGMOP00000068113.1"/>
    <property type="gene ID" value="ENSGMOG00000030213.1"/>
</dbReference>
<dbReference type="InterPro" id="IPR036249">
    <property type="entry name" value="Thioredoxin-like_sf"/>
</dbReference>
<dbReference type="Proteomes" id="UP000694546">
    <property type="component" value="Chromosome 21"/>
</dbReference>
<sequence>SQAAVREGVENLLQLEVGSLHFHAIFSVTLGQYLGKGQSLLLLEANQALLGARSARVLLVSYGSVEGARLWLEQTGCTFPMLLDPQRTIYRAFGLGSSYAKVLKFDFLLQMAECKVAGRKLPDVPHSLLGDIWQMGGDFLLDQEGKVLLSHPSQHPLDRPAMADLLAAMPGKP</sequence>
<evidence type="ECO:0000313" key="2">
    <source>
        <dbReference type="Proteomes" id="UP000694546"/>
    </source>
</evidence>
<dbReference type="SUPFAM" id="SSF52833">
    <property type="entry name" value="Thioredoxin-like"/>
    <property type="match status" value="1"/>
</dbReference>
<dbReference type="Pfam" id="PF13911">
    <property type="entry name" value="AhpC-TSA_2"/>
    <property type="match status" value="1"/>
</dbReference>
<dbReference type="AlphaFoldDB" id="A0A8C5CW14"/>
<organism evidence="1 2">
    <name type="scientific">Gadus morhua</name>
    <name type="common">Atlantic cod</name>
    <dbReference type="NCBI Taxonomy" id="8049"/>
    <lineage>
        <taxon>Eukaryota</taxon>
        <taxon>Metazoa</taxon>
        <taxon>Chordata</taxon>
        <taxon>Craniata</taxon>
        <taxon>Vertebrata</taxon>
        <taxon>Euteleostomi</taxon>
        <taxon>Actinopterygii</taxon>
        <taxon>Neopterygii</taxon>
        <taxon>Teleostei</taxon>
        <taxon>Neoteleostei</taxon>
        <taxon>Acanthomorphata</taxon>
        <taxon>Zeiogadaria</taxon>
        <taxon>Gadariae</taxon>
        <taxon>Gadiformes</taxon>
        <taxon>Gadoidei</taxon>
        <taxon>Gadidae</taxon>
        <taxon>Gadus</taxon>
    </lineage>
</organism>
<proteinExistence type="predicted"/>
<reference evidence="1" key="2">
    <citation type="submission" date="2025-09" db="UniProtKB">
        <authorList>
            <consortium name="Ensembl"/>
        </authorList>
    </citation>
    <scope>IDENTIFICATION</scope>
</reference>
<dbReference type="GeneTree" id="ENSGT00600000085656"/>
<accession>A0A8C5CW14</accession>
<reference evidence="1" key="1">
    <citation type="submission" date="2025-08" db="UniProtKB">
        <authorList>
            <consortium name="Ensembl"/>
        </authorList>
    </citation>
    <scope>IDENTIFICATION</scope>
</reference>
<protein>
    <submittedName>
        <fullName evidence="1">Uncharacterized protein</fullName>
    </submittedName>
</protein>
<keyword evidence="2" id="KW-1185">Reference proteome</keyword>